<dbReference type="OrthoDB" id="7067390at2"/>
<dbReference type="AlphaFoldDB" id="A0A2U1CIL1"/>
<proteinExistence type="predicted"/>
<comment type="caution">
    <text evidence="1">The sequence shown here is derived from an EMBL/GenBank/DDBJ whole genome shotgun (WGS) entry which is preliminary data.</text>
</comment>
<protein>
    <recommendedName>
        <fullName evidence="3">Nitrate reductase</fullName>
    </recommendedName>
</protein>
<dbReference type="EMBL" id="QEKO01000006">
    <property type="protein sequence ID" value="PVY60824.1"/>
    <property type="molecule type" value="Genomic_DNA"/>
</dbReference>
<sequence length="98" mass="11180">MGSFRRDASHLASMERVKAITRERFELDEDMPLMVTEVACASPGCPPLETVVVFWTTPDTRHQFKVFKPLDQVDEDDVPFRWMKPALVVPEGYGCDCC</sequence>
<accession>A0A2U1CIL1</accession>
<reference evidence="1 2" key="1">
    <citation type="submission" date="2018-04" db="EMBL/GenBank/DDBJ databases">
        <title>Genomic Encyclopedia of Type Strains, Phase IV (KMG-IV): sequencing the most valuable type-strain genomes for metagenomic binning, comparative biology and taxonomic classification.</title>
        <authorList>
            <person name="Goeker M."/>
        </authorList>
    </citation>
    <scope>NUCLEOTIDE SEQUENCE [LARGE SCALE GENOMIC DNA]</scope>
    <source>
        <strain evidence="1 2">DSM 10065</strain>
    </source>
</reference>
<evidence type="ECO:0008006" key="3">
    <source>
        <dbReference type="Google" id="ProtNLM"/>
    </source>
</evidence>
<name>A0A2U1CIL1_9BURK</name>
<gene>
    <name evidence="1" type="ORF">C7440_3328</name>
</gene>
<evidence type="ECO:0000313" key="1">
    <source>
        <dbReference type="EMBL" id="PVY60824.1"/>
    </source>
</evidence>
<evidence type="ECO:0000313" key="2">
    <source>
        <dbReference type="Proteomes" id="UP000246145"/>
    </source>
</evidence>
<organism evidence="1 2">
    <name type="scientific">Pusillimonas noertemannii</name>
    <dbReference type="NCBI Taxonomy" id="305977"/>
    <lineage>
        <taxon>Bacteria</taxon>
        <taxon>Pseudomonadati</taxon>
        <taxon>Pseudomonadota</taxon>
        <taxon>Betaproteobacteria</taxon>
        <taxon>Burkholderiales</taxon>
        <taxon>Alcaligenaceae</taxon>
        <taxon>Pusillimonas</taxon>
    </lineage>
</organism>
<keyword evidence="2" id="KW-1185">Reference proteome</keyword>
<dbReference type="RefSeq" id="WP_116519291.1">
    <property type="nucleotide sequence ID" value="NZ_JACCEX010000007.1"/>
</dbReference>
<dbReference type="STRING" id="1231391.GCA_000308195_03285"/>
<dbReference type="Proteomes" id="UP000246145">
    <property type="component" value="Unassembled WGS sequence"/>
</dbReference>